<dbReference type="EMBL" id="CAJZCX010000003">
    <property type="protein sequence ID" value="CAG9472001.1"/>
    <property type="molecule type" value="Genomic_DNA"/>
</dbReference>
<dbReference type="Pfam" id="PF23535">
    <property type="entry name" value="Microp_apicomplexa_21"/>
    <property type="match status" value="1"/>
</dbReference>
<keyword evidence="1" id="KW-0812">Transmembrane</keyword>
<evidence type="ECO:0000313" key="2">
    <source>
        <dbReference type="EMBL" id="CAG9472001.1"/>
    </source>
</evidence>
<comment type="caution">
    <text evidence="2">The sequence shown here is derived from an EMBL/GenBank/DDBJ whole genome shotgun (WGS) entry which is preliminary data.</text>
</comment>
<feature type="transmembrane region" description="Helical" evidence="1">
    <location>
        <begin position="62"/>
        <end position="80"/>
    </location>
</feature>
<reference evidence="2" key="1">
    <citation type="submission" date="2021-09" db="EMBL/GenBank/DDBJ databases">
        <authorList>
            <consortium name="Pathogen Informatics"/>
        </authorList>
    </citation>
    <scope>NUCLEOTIDE SEQUENCE</scope>
    <source>
        <strain evidence="2">PvW1</strain>
    </source>
</reference>
<evidence type="ECO:0000256" key="1">
    <source>
        <dbReference type="SAM" id="Phobius"/>
    </source>
</evidence>
<sequence>MGRKAICTSKQKEQLKKRRRTEDPPGGAHLFFAFYAPERMGFFYSGYHKPSGKNIKDRRAQIFYVLGLFMLPNIVTYAGSNYHVLNFFIDTFKPIEVPREVDFAIIKKIYHDKKPTSKSADYDENTNV</sequence>
<accession>A0A8S4H4Q9</accession>
<protein>
    <submittedName>
        <fullName evidence="2">(malaria parasite P. vivax) hypothetical protein</fullName>
    </submittedName>
</protein>
<organism evidence="2 3">
    <name type="scientific">Plasmodium vivax</name>
    <name type="common">malaria parasite P. vivax</name>
    <dbReference type="NCBI Taxonomy" id="5855"/>
    <lineage>
        <taxon>Eukaryota</taxon>
        <taxon>Sar</taxon>
        <taxon>Alveolata</taxon>
        <taxon>Apicomplexa</taxon>
        <taxon>Aconoidasida</taxon>
        <taxon>Haemosporida</taxon>
        <taxon>Plasmodiidae</taxon>
        <taxon>Plasmodium</taxon>
        <taxon>Plasmodium (Plasmodium)</taxon>
    </lineage>
</organism>
<evidence type="ECO:0000313" key="3">
    <source>
        <dbReference type="Proteomes" id="UP000779233"/>
    </source>
</evidence>
<keyword evidence="1" id="KW-0472">Membrane</keyword>
<gene>
    <name evidence="2" type="ORF">PVW1_140024700</name>
</gene>
<dbReference type="Proteomes" id="UP000779233">
    <property type="component" value="Unassembled WGS sequence"/>
</dbReference>
<dbReference type="InterPro" id="IPR056322">
    <property type="entry name" value="Microp_apicomplexa_21"/>
</dbReference>
<proteinExistence type="predicted"/>
<name>A0A8S4H4Q9_PLAVI</name>
<keyword evidence="1" id="KW-1133">Transmembrane helix</keyword>
<dbReference type="AlphaFoldDB" id="A0A8S4H4Q9"/>
<dbReference type="VEuPathDB" id="PlasmoDB:PVPAM_140026100"/>